<feature type="transmembrane region" description="Helical" evidence="5">
    <location>
        <begin position="433"/>
        <end position="452"/>
    </location>
</feature>
<dbReference type="PANTHER" id="PTHR24421">
    <property type="entry name" value="NITRATE/NITRITE SENSOR PROTEIN NARX-RELATED"/>
    <property type="match status" value="1"/>
</dbReference>
<gene>
    <name evidence="7" type="ORF">ATL40_0311</name>
</gene>
<organism evidence="7 8">
    <name type="scientific">Serinibacter salmoneus</name>
    <dbReference type="NCBI Taxonomy" id="556530"/>
    <lineage>
        <taxon>Bacteria</taxon>
        <taxon>Bacillati</taxon>
        <taxon>Actinomycetota</taxon>
        <taxon>Actinomycetes</taxon>
        <taxon>Micrococcales</taxon>
        <taxon>Beutenbergiaceae</taxon>
        <taxon>Serinibacter</taxon>
    </lineage>
</organism>
<sequence length="744" mass="78055">MPIEGLRVEVAARKTVSVFLGAVSGAWLIVAISLPVSGLATIAAVTYTAVAQVFVPVAFRRRPPLWLTMTTIAVGTASFLLAVSGPGNMPRDVAALLMVSLMFLTVVMLRRSPGLSVMTLLVLVAASVIAAIPHGPTAEAVQLILPPMAATAGLAIALPGMEAADLRVERARREVAQASLETAAQRAKLTAHRAVQRTLHDAVLPALRHVASLAVSRTDARDEARRALLRLQDVEHQAAELDQEDPTCSGDVPTSSLTRALDAVQRGIPGITVHGPEVALGPELPAEVTHALAGAVAEAIRNVERHAGVTQATVTVTKEPERVVVRVVDHGCGFDPSRTRESFGMRHSVRERLAEVGGEVSVTSTPGQGTAVVLSWQFSDWRKAREGSAATRAHCLTSSLTDPRWGAAGVLLPLALLAIGHGIVAVLLLGQSWYWLVWAAGLLAFGGITIWRGEQRADLGVHVALQAVAALGLLAFVTTSGPDDIIGPLAWPISLAALAPGISAALRSGVLAPVAAGAMCLGVMIPMIIGAGHEGDPALLIRSLPSILSTLWPAALGTILRHILLSMGAERDREQAQLAAEQARESAAARHTADVRARTRHIHRLLDPTLGAIARGDLDLSDPSVLEEADVLERTIRYELHLPFGLTPKLAQAIRDARLAGSEVVLATTSDLLRAPPAATELLQAALTGDTLPQRVTLSVSAAGDTVTLVAQAGRERDLERMVAALSAHSGDVRAVADTVIARA</sequence>
<evidence type="ECO:0000256" key="1">
    <source>
        <dbReference type="ARBA" id="ARBA00022679"/>
    </source>
</evidence>
<feature type="domain" description="Histidine kinase/HSP90-like ATPase" evidence="6">
    <location>
        <begin position="291"/>
        <end position="377"/>
    </location>
</feature>
<feature type="transmembrane region" description="Helical" evidence="5">
    <location>
        <begin position="66"/>
        <end position="87"/>
    </location>
</feature>
<evidence type="ECO:0000256" key="4">
    <source>
        <dbReference type="SAM" id="Coils"/>
    </source>
</evidence>
<keyword evidence="5" id="KW-0472">Membrane</keyword>
<feature type="coiled-coil region" evidence="4">
    <location>
        <begin position="161"/>
        <end position="188"/>
    </location>
</feature>
<feature type="transmembrane region" description="Helical" evidence="5">
    <location>
        <begin position="93"/>
        <end position="109"/>
    </location>
</feature>
<feature type="transmembrane region" description="Helical" evidence="5">
    <location>
        <begin position="405"/>
        <end position="427"/>
    </location>
</feature>
<feature type="coiled-coil region" evidence="4">
    <location>
        <begin position="217"/>
        <end position="244"/>
    </location>
</feature>
<protein>
    <submittedName>
        <fullName evidence="7">Signal transduction histidine kinase</fullName>
    </submittedName>
</protein>
<dbReference type="GO" id="GO:0016301">
    <property type="term" value="F:kinase activity"/>
    <property type="evidence" value="ECO:0007669"/>
    <property type="project" value="UniProtKB-KW"/>
</dbReference>
<dbReference type="PANTHER" id="PTHR24421:SF61">
    <property type="entry name" value="OXYGEN SENSOR HISTIDINE KINASE NREB"/>
    <property type="match status" value="1"/>
</dbReference>
<dbReference type="InterPro" id="IPR050482">
    <property type="entry name" value="Sensor_HK_TwoCompSys"/>
</dbReference>
<evidence type="ECO:0000256" key="2">
    <source>
        <dbReference type="ARBA" id="ARBA00022777"/>
    </source>
</evidence>
<dbReference type="SUPFAM" id="SSF55874">
    <property type="entry name" value="ATPase domain of HSP90 chaperone/DNA topoisomerase II/histidine kinase"/>
    <property type="match status" value="1"/>
</dbReference>
<feature type="transmembrane region" description="Helical" evidence="5">
    <location>
        <begin position="40"/>
        <end position="59"/>
    </location>
</feature>
<feature type="transmembrane region" description="Helical" evidence="5">
    <location>
        <begin position="544"/>
        <end position="564"/>
    </location>
</feature>
<keyword evidence="5" id="KW-0812">Transmembrane</keyword>
<keyword evidence="3" id="KW-0902">Two-component regulatory system</keyword>
<dbReference type="RefSeq" id="WP_098468007.1">
    <property type="nucleotide sequence ID" value="NZ_PDJD01000001.1"/>
</dbReference>
<feature type="transmembrane region" description="Helical" evidence="5">
    <location>
        <begin position="459"/>
        <end position="479"/>
    </location>
</feature>
<dbReference type="InterPro" id="IPR036890">
    <property type="entry name" value="HATPase_C_sf"/>
</dbReference>
<keyword evidence="1" id="KW-0808">Transferase</keyword>
<keyword evidence="4" id="KW-0175">Coiled coil</keyword>
<dbReference type="EMBL" id="PDJD01000001">
    <property type="protein sequence ID" value="PFG18768.1"/>
    <property type="molecule type" value="Genomic_DNA"/>
</dbReference>
<dbReference type="GO" id="GO:0000160">
    <property type="term" value="P:phosphorelay signal transduction system"/>
    <property type="evidence" value="ECO:0007669"/>
    <property type="project" value="UniProtKB-KW"/>
</dbReference>
<keyword evidence="2 7" id="KW-0418">Kinase</keyword>
<dbReference type="InterPro" id="IPR003594">
    <property type="entry name" value="HATPase_dom"/>
</dbReference>
<dbReference type="Proteomes" id="UP000224915">
    <property type="component" value="Unassembled WGS sequence"/>
</dbReference>
<keyword evidence="8" id="KW-1185">Reference proteome</keyword>
<evidence type="ECO:0000259" key="6">
    <source>
        <dbReference type="Pfam" id="PF02518"/>
    </source>
</evidence>
<evidence type="ECO:0000256" key="5">
    <source>
        <dbReference type="SAM" id="Phobius"/>
    </source>
</evidence>
<dbReference type="AlphaFoldDB" id="A0A2A9CWF7"/>
<keyword evidence="5" id="KW-1133">Transmembrane helix</keyword>
<dbReference type="Pfam" id="PF02518">
    <property type="entry name" value="HATPase_c"/>
    <property type="match status" value="1"/>
</dbReference>
<accession>A0A2A9CWF7</accession>
<feature type="transmembrane region" description="Helical" evidence="5">
    <location>
        <begin position="114"/>
        <end position="132"/>
    </location>
</feature>
<comment type="caution">
    <text evidence="7">The sequence shown here is derived from an EMBL/GenBank/DDBJ whole genome shotgun (WGS) entry which is preliminary data.</text>
</comment>
<name>A0A2A9CWF7_9MICO</name>
<dbReference type="Gene3D" id="3.30.565.10">
    <property type="entry name" value="Histidine kinase-like ATPase, C-terminal domain"/>
    <property type="match status" value="1"/>
</dbReference>
<proteinExistence type="predicted"/>
<evidence type="ECO:0000313" key="8">
    <source>
        <dbReference type="Proteomes" id="UP000224915"/>
    </source>
</evidence>
<dbReference type="OrthoDB" id="5125370at2"/>
<feature type="transmembrane region" description="Helical" evidence="5">
    <location>
        <begin position="144"/>
        <end position="164"/>
    </location>
</feature>
<feature type="transmembrane region" description="Helical" evidence="5">
    <location>
        <begin position="510"/>
        <end position="532"/>
    </location>
</feature>
<reference evidence="7 8" key="1">
    <citation type="submission" date="2017-10" db="EMBL/GenBank/DDBJ databases">
        <title>Sequencing the genomes of 1000 actinobacteria strains.</title>
        <authorList>
            <person name="Klenk H.-P."/>
        </authorList>
    </citation>
    <scope>NUCLEOTIDE SEQUENCE [LARGE SCALE GENOMIC DNA]</scope>
    <source>
        <strain evidence="7 8">DSM 21801</strain>
    </source>
</reference>
<evidence type="ECO:0000256" key="3">
    <source>
        <dbReference type="ARBA" id="ARBA00023012"/>
    </source>
</evidence>
<dbReference type="CDD" id="cd16917">
    <property type="entry name" value="HATPase_UhpB-NarQ-NarX-like"/>
    <property type="match status" value="1"/>
</dbReference>
<evidence type="ECO:0000313" key="7">
    <source>
        <dbReference type="EMBL" id="PFG18768.1"/>
    </source>
</evidence>
<feature type="transmembrane region" description="Helical" evidence="5">
    <location>
        <begin position="485"/>
        <end position="503"/>
    </location>
</feature>